<comment type="caution">
    <text evidence="15">The sequence shown here is derived from an EMBL/GenBank/DDBJ whole genome shotgun (WGS) entry which is preliminary data.</text>
</comment>
<feature type="transmembrane region" description="Helical" evidence="14">
    <location>
        <begin position="80"/>
        <end position="101"/>
    </location>
</feature>
<dbReference type="AlphaFoldDB" id="A0A0H1RGS8"/>
<comment type="catalytic activity">
    <reaction evidence="13 14">
        <text>di-trans,octa-cis-undecaprenyl diphosphate + H2O = di-trans,octa-cis-undecaprenyl phosphate + phosphate + H(+)</text>
        <dbReference type="Rhea" id="RHEA:28094"/>
        <dbReference type="ChEBI" id="CHEBI:15377"/>
        <dbReference type="ChEBI" id="CHEBI:15378"/>
        <dbReference type="ChEBI" id="CHEBI:43474"/>
        <dbReference type="ChEBI" id="CHEBI:58405"/>
        <dbReference type="ChEBI" id="CHEBI:60392"/>
        <dbReference type="EC" id="3.6.1.27"/>
    </reaction>
</comment>
<dbReference type="EMBL" id="LCYG01000014">
    <property type="protein sequence ID" value="KLK94435.1"/>
    <property type="molecule type" value="Genomic_DNA"/>
</dbReference>
<comment type="miscellaneous">
    <text evidence="14">Bacitracin is thought to be involved in the inhibition of peptidoglycan synthesis by sequestering undecaprenyl diphosphate, thereby reducing the pool of lipid carrier available.</text>
</comment>
<evidence type="ECO:0000256" key="3">
    <source>
        <dbReference type="ARBA" id="ARBA00012374"/>
    </source>
</evidence>
<evidence type="ECO:0000256" key="9">
    <source>
        <dbReference type="ARBA" id="ARBA00023136"/>
    </source>
</evidence>
<dbReference type="EC" id="3.6.1.27" evidence="3 14"/>
<accession>A0A0H1RGS8</accession>
<dbReference type="GO" id="GO:0071555">
    <property type="term" value="P:cell wall organization"/>
    <property type="evidence" value="ECO:0007669"/>
    <property type="project" value="UniProtKB-KW"/>
</dbReference>
<sequence>MANIIEALFLGLIEGLTEFLPVSSTGHLLLVGHFLGFESTGKTFEVLIQLGAILAILSVYFNKLWTIAKALPYDPDARRFVIGVVVAFLPAALIGAVLHGFIKEVLFNPWIVCMTLIAGGFVLLLVDRMPFEATQDDATRFPLSMYLKIGLLQCLAMIPGVSRSGATIVGAMLMGASKRAAAEFSFFLALPTMAGAFTYDLLKNYKILSADDAVIIVAGFIAAFIAAVVVVRTLLAYVSRHGFTPFAYWRIIVGAVGLAGLIAFG</sequence>
<gene>
    <name evidence="14" type="primary">uppP</name>
    <name evidence="15" type="ORF">AA309_04205</name>
</gene>
<keyword evidence="8 14" id="KW-1133">Transmembrane helix</keyword>
<evidence type="ECO:0000256" key="12">
    <source>
        <dbReference type="ARBA" id="ARBA00032932"/>
    </source>
</evidence>
<dbReference type="PANTHER" id="PTHR30622">
    <property type="entry name" value="UNDECAPRENYL-DIPHOSPHATASE"/>
    <property type="match status" value="1"/>
</dbReference>
<evidence type="ECO:0000256" key="5">
    <source>
        <dbReference type="ARBA" id="ARBA00022475"/>
    </source>
</evidence>
<dbReference type="OrthoDB" id="9808289at2"/>
<dbReference type="GO" id="GO:0050380">
    <property type="term" value="F:undecaprenyl-diphosphatase activity"/>
    <property type="evidence" value="ECO:0007669"/>
    <property type="project" value="UniProtKB-UniRule"/>
</dbReference>
<dbReference type="GO" id="GO:0009252">
    <property type="term" value="P:peptidoglycan biosynthetic process"/>
    <property type="evidence" value="ECO:0007669"/>
    <property type="project" value="UniProtKB-KW"/>
</dbReference>
<keyword evidence="6 14" id="KW-0812">Transmembrane</keyword>
<keyword evidence="10 14" id="KW-0046">Antibiotic resistance</keyword>
<feature type="transmembrane region" description="Helical" evidence="14">
    <location>
        <begin position="107"/>
        <end position="126"/>
    </location>
</feature>
<proteinExistence type="inferred from homology"/>
<comment type="subcellular location">
    <subcellularLocation>
        <location evidence="1 14">Cell membrane</location>
        <topology evidence="1 14">Multi-pass membrane protein</topology>
    </subcellularLocation>
</comment>
<evidence type="ECO:0000256" key="2">
    <source>
        <dbReference type="ARBA" id="ARBA00010621"/>
    </source>
</evidence>
<keyword evidence="7 14" id="KW-0378">Hydrolase</keyword>
<feature type="transmembrane region" description="Helical" evidence="14">
    <location>
        <begin position="146"/>
        <end position="172"/>
    </location>
</feature>
<dbReference type="STRING" id="1225564.AA309_04205"/>
<evidence type="ECO:0000256" key="13">
    <source>
        <dbReference type="ARBA" id="ARBA00047594"/>
    </source>
</evidence>
<protein>
    <recommendedName>
        <fullName evidence="4 14">Undecaprenyl-diphosphatase</fullName>
        <ecNumber evidence="3 14">3.6.1.27</ecNumber>
    </recommendedName>
    <alternativeName>
        <fullName evidence="12 14">Bacitracin resistance protein</fullName>
    </alternativeName>
    <alternativeName>
        <fullName evidence="11 14">Undecaprenyl pyrophosphate phosphatase</fullName>
    </alternativeName>
</protein>
<dbReference type="NCBIfam" id="NF001390">
    <property type="entry name" value="PRK00281.1-4"/>
    <property type="match status" value="1"/>
</dbReference>
<reference evidence="15 16" key="1">
    <citation type="submission" date="2015-05" db="EMBL/GenBank/DDBJ databases">
        <title>Draft genome sequence of Microvirga vignae strain BR3299, a novel nitrogen fixing bacteria isolated from Brazil semi-aired region.</title>
        <authorList>
            <person name="Zilli J.E."/>
            <person name="Passos S.R."/>
            <person name="Leite J."/>
            <person name="Baldani J.I."/>
            <person name="Xavier G.R."/>
            <person name="Rumjaneck N.G."/>
            <person name="Simoes-Araujo J.L."/>
        </authorList>
    </citation>
    <scope>NUCLEOTIDE SEQUENCE [LARGE SCALE GENOMIC DNA]</scope>
    <source>
        <strain evidence="15 16">BR3299</strain>
    </source>
</reference>
<dbReference type="GO" id="GO:0008360">
    <property type="term" value="P:regulation of cell shape"/>
    <property type="evidence" value="ECO:0007669"/>
    <property type="project" value="UniProtKB-KW"/>
</dbReference>
<dbReference type="GO" id="GO:0005886">
    <property type="term" value="C:plasma membrane"/>
    <property type="evidence" value="ECO:0007669"/>
    <property type="project" value="UniProtKB-SubCell"/>
</dbReference>
<dbReference type="InterPro" id="IPR003824">
    <property type="entry name" value="UppP"/>
</dbReference>
<dbReference type="PANTHER" id="PTHR30622:SF3">
    <property type="entry name" value="UNDECAPRENYL-DIPHOSPHATASE"/>
    <property type="match status" value="1"/>
</dbReference>
<evidence type="ECO:0000256" key="10">
    <source>
        <dbReference type="ARBA" id="ARBA00023251"/>
    </source>
</evidence>
<evidence type="ECO:0000256" key="7">
    <source>
        <dbReference type="ARBA" id="ARBA00022801"/>
    </source>
</evidence>
<comment type="function">
    <text evidence="14">Catalyzes the dephosphorylation of undecaprenyl diphosphate (UPP). Confers resistance to bacitracin.</text>
</comment>
<keyword evidence="5 14" id="KW-1003">Cell membrane</keyword>
<evidence type="ECO:0000256" key="1">
    <source>
        <dbReference type="ARBA" id="ARBA00004651"/>
    </source>
</evidence>
<dbReference type="GO" id="GO:0046677">
    <property type="term" value="P:response to antibiotic"/>
    <property type="evidence" value="ECO:0007669"/>
    <property type="project" value="UniProtKB-UniRule"/>
</dbReference>
<feature type="transmembrane region" description="Helical" evidence="14">
    <location>
        <begin position="184"/>
        <end position="202"/>
    </location>
</feature>
<dbReference type="Pfam" id="PF02673">
    <property type="entry name" value="BacA"/>
    <property type="match status" value="1"/>
</dbReference>
<feature type="transmembrane region" description="Helical" evidence="14">
    <location>
        <begin position="247"/>
        <end position="264"/>
    </location>
</feature>
<feature type="transmembrane region" description="Helical" evidence="14">
    <location>
        <begin position="46"/>
        <end position="68"/>
    </location>
</feature>
<keyword evidence="14" id="KW-0961">Cell wall biogenesis/degradation</keyword>
<dbReference type="HAMAP" id="MF_01006">
    <property type="entry name" value="Undec_diphosphatase"/>
    <property type="match status" value="1"/>
</dbReference>
<evidence type="ECO:0000313" key="16">
    <source>
        <dbReference type="Proteomes" id="UP000035489"/>
    </source>
</evidence>
<dbReference type="NCBIfam" id="NF001389">
    <property type="entry name" value="PRK00281.1-2"/>
    <property type="match status" value="1"/>
</dbReference>
<dbReference type="Proteomes" id="UP000035489">
    <property type="component" value="Unassembled WGS sequence"/>
</dbReference>
<feature type="transmembrane region" description="Helical" evidence="14">
    <location>
        <begin position="214"/>
        <end position="235"/>
    </location>
</feature>
<evidence type="ECO:0000256" key="8">
    <source>
        <dbReference type="ARBA" id="ARBA00022989"/>
    </source>
</evidence>
<keyword evidence="9 14" id="KW-0472">Membrane</keyword>
<evidence type="ECO:0000313" key="15">
    <source>
        <dbReference type="EMBL" id="KLK94435.1"/>
    </source>
</evidence>
<comment type="similarity">
    <text evidence="2 14">Belongs to the UppP family.</text>
</comment>
<keyword evidence="14" id="KW-0133">Cell shape</keyword>
<evidence type="ECO:0000256" key="11">
    <source>
        <dbReference type="ARBA" id="ARBA00032707"/>
    </source>
</evidence>
<evidence type="ECO:0000256" key="4">
    <source>
        <dbReference type="ARBA" id="ARBA00021581"/>
    </source>
</evidence>
<organism evidence="15 16">
    <name type="scientific">Microvirga vignae</name>
    <dbReference type="NCBI Taxonomy" id="1225564"/>
    <lineage>
        <taxon>Bacteria</taxon>
        <taxon>Pseudomonadati</taxon>
        <taxon>Pseudomonadota</taxon>
        <taxon>Alphaproteobacteria</taxon>
        <taxon>Hyphomicrobiales</taxon>
        <taxon>Methylobacteriaceae</taxon>
        <taxon>Microvirga</taxon>
    </lineage>
</organism>
<dbReference type="RefSeq" id="WP_047187728.1">
    <property type="nucleotide sequence ID" value="NZ_LCYG01000014.1"/>
</dbReference>
<dbReference type="NCBIfam" id="TIGR00753">
    <property type="entry name" value="undec_PP_bacA"/>
    <property type="match status" value="1"/>
</dbReference>
<keyword evidence="14" id="KW-0573">Peptidoglycan synthesis</keyword>
<evidence type="ECO:0000256" key="6">
    <source>
        <dbReference type="ARBA" id="ARBA00022692"/>
    </source>
</evidence>
<dbReference type="PATRIC" id="fig|1225564.3.peg.1099"/>
<name>A0A0H1RGS8_9HYPH</name>
<keyword evidence="16" id="KW-1185">Reference proteome</keyword>
<evidence type="ECO:0000256" key="14">
    <source>
        <dbReference type="HAMAP-Rule" id="MF_01006"/>
    </source>
</evidence>